<reference evidence="1 2" key="1">
    <citation type="journal article" date="2013" name="PLoS Genet.">
        <title>The genome and development-dependent transcriptomes of Pyronema confluens: a window into fungal evolution.</title>
        <authorList>
            <person name="Traeger S."/>
            <person name="Altegoer F."/>
            <person name="Freitag M."/>
            <person name="Gabaldon T."/>
            <person name="Kempken F."/>
            <person name="Kumar A."/>
            <person name="Marcet-Houben M."/>
            <person name="Poggeler S."/>
            <person name="Stajich J.E."/>
            <person name="Nowrousian M."/>
        </authorList>
    </citation>
    <scope>NUCLEOTIDE SEQUENCE [LARGE SCALE GENOMIC DNA]</scope>
    <source>
        <strain evidence="2">CBS 100304</strain>
        <tissue evidence="1">Vegetative mycelium</tissue>
    </source>
</reference>
<accession>U4L120</accession>
<evidence type="ECO:0000313" key="1">
    <source>
        <dbReference type="EMBL" id="CCX09337.1"/>
    </source>
</evidence>
<organism evidence="1 2">
    <name type="scientific">Pyronema omphalodes (strain CBS 100304)</name>
    <name type="common">Pyronema confluens</name>
    <dbReference type="NCBI Taxonomy" id="1076935"/>
    <lineage>
        <taxon>Eukaryota</taxon>
        <taxon>Fungi</taxon>
        <taxon>Dikarya</taxon>
        <taxon>Ascomycota</taxon>
        <taxon>Pezizomycotina</taxon>
        <taxon>Pezizomycetes</taxon>
        <taxon>Pezizales</taxon>
        <taxon>Pyronemataceae</taxon>
        <taxon>Pyronema</taxon>
    </lineage>
</organism>
<dbReference type="Proteomes" id="UP000018144">
    <property type="component" value="Unassembled WGS sequence"/>
</dbReference>
<keyword evidence="2" id="KW-1185">Reference proteome</keyword>
<proteinExistence type="predicted"/>
<dbReference type="EMBL" id="HF935457">
    <property type="protein sequence ID" value="CCX09337.1"/>
    <property type="molecule type" value="Genomic_DNA"/>
</dbReference>
<dbReference type="AlphaFoldDB" id="U4L120"/>
<sequence>MSNSNEPPFLPGGDEIYDGEDLNAKQVAKDARALLSSVETLINTGQVEPKRQVGDMKSANSTMTTRRSRRALRKQLMVSKEQLNAIDENSTPRIQALAGSREFWETLRITIWLLDNAEYQSSFTDIHLTTIDMCMKTVQRTMNEVGEECKFIIRTSTAQ</sequence>
<name>U4L120_PYROM</name>
<protein>
    <submittedName>
        <fullName evidence="1">Uncharacterized protein</fullName>
    </submittedName>
</protein>
<evidence type="ECO:0000313" key="2">
    <source>
        <dbReference type="Proteomes" id="UP000018144"/>
    </source>
</evidence>
<gene>
    <name evidence="1" type="ORF">PCON_08930</name>
</gene>